<dbReference type="InterPro" id="IPR049713">
    <property type="entry name" value="Pr6Pr-like"/>
</dbReference>
<dbReference type="RefSeq" id="WP_129129295.1">
    <property type="nucleotide sequence ID" value="NZ_SDHW01000001.1"/>
</dbReference>
<gene>
    <name evidence="2" type="ORF">ESA94_02620</name>
</gene>
<dbReference type="AlphaFoldDB" id="A0A4Q1CLN9"/>
<keyword evidence="3" id="KW-1185">Reference proteome</keyword>
<dbReference type="Proteomes" id="UP000290204">
    <property type="component" value="Unassembled WGS sequence"/>
</dbReference>
<feature type="transmembrane region" description="Helical" evidence="1">
    <location>
        <begin position="43"/>
        <end position="64"/>
    </location>
</feature>
<feature type="transmembrane region" description="Helical" evidence="1">
    <location>
        <begin position="143"/>
        <end position="167"/>
    </location>
</feature>
<feature type="transmembrane region" description="Helical" evidence="1">
    <location>
        <begin position="76"/>
        <end position="93"/>
    </location>
</feature>
<reference evidence="2 3" key="1">
    <citation type="submission" date="2019-01" db="EMBL/GenBank/DDBJ databases">
        <title>Lacibacter sp. strain TTM-7.</title>
        <authorList>
            <person name="Chen W.-M."/>
        </authorList>
    </citation>
    <scope>NUCLEOTIDE SEQUENCE [LARGE SCALE GENOMIC DNA]</scope>
    <source>
        <strain evidence="2 3">TTM-7</strain>
    </source>
</reference>
<feature type="transmembrane region" description="Helical" evidence="1">
    <location>
        <begin position="179"/>
        <end position="200"/>
    </location>
</feature>
<sequence>MSSIGQRITQIVIALVAWFAILLQLYLQIINRTTGVAEAVIRFFSYFTILTNIIVAVCFTSLALQKGKAFRFFNNPGVLTAVTVYIFIVGLIYNLVLRSLWNPQGLQLLADNLLHSATPALALLYWLFFANTKQVSWKSTTSWLIYPLLYLIYVIIRGAFSNFYPYFFIDVSKLGYSKAFVNAFYVTVCFLLVSLLLLWVGKKKKA</sequence>
<evidence type="ECO:0000313" key="2">
    <source>
        <dbReference type="EMBL" id="RXK61923.1"/>
    </source>
</evidence>
<comment type="caution">
    <text evidence="2">The sequence shown here is derived from an EMBL/GenBank/DDBJ whole genome shotgun (WGS) entry which is preliminary data.</text>
</comment>
<keyword evidence="1" id="KW-0472">Membrane</keyword>
<dbReference type="EMBL" id="SDHW01000001">
    <property type="protein sequence ID" value="RXK61923.1"/>
    <property type="molecule type" value="Genomic_DNA"/>
</dbReference>
<feature type="transmembrane region" description="Helical" evidence="1">
    <location>
        <begin position="113"/>
        <end position="131"/>
    </location>
</feature>
<dbReference type="OrthoDB" id="9809977at2"/>
<protein>
    <recommendedName>
        <fullName evidence="4">Integral membrane protein</fullName>
    </recommendedName>
</protein>
<name>A0A4Q1CLN9_9BACT</name>
<proteinExistence type="predicted"/>
<evidence type="ECO:0008006" key="4">
    <source>
        <dbReference type="Google" id="ProtNLM"/>
    </source>
</evidence>
<evidence type="ECO:0000256" key="1">
    <source>
        <dbReference type="SAM" id="Phobius"/>
    </source>
</evidence>
<organism evidence="2 3">
    <name type="scientific">Lacibacter luteus</name>
    <dbReference type="NCBI Taxonomy" id="2508719"/>
    <lineage>
        <taxon>Bacteria</taxon>
        <taxon>Pseudomonadati</taxon>
        <taxon>Bacteroidota</taxon>
        <taxon>Chitinophagia</taxon>
        <taxon>Chitinophagales</taxon>
        <taxon>Chitinophagaceae</taxon>
        <taxon>Lacibacter</taxon>
    </lineage>
</organism>
<feature type="transmembrane region" description="Helical" evidence="1">
    <location>
        <begin position="12"/>
        <end position="31"/>
    </location>
</feature>
<keyword evidence="1" id="KW-0812">Transmembrane</keyword>
<evidence type="ECO:0000313" key="3">
    <source>
        <dbReference type="Proteomes" id="UP000290204"/>
    </source>
</evidence>
<accession>A0A4Q1CLN9</accession>
<dbReference type="NCBIfam" id="NF038065">
    <property type="entry name" value="Pr6Pr"/>
    <property type="match status" value="1"/>
</dbReference>
<keyword evidence="1" id="KW-1133">Transmembrane helix</keyword>